<evidence type="ECO:0000313" key="2">
    <source>
        <dbReference type="Proteomes" id="UP000782610"/>
    </source>
</evidence>
<protein>
    <recommendedName>
        <fullName evidence="3">3-keto-disaccharide hydrolase domain-containing protein</fullName>
    </recommendedName>
</protein>
<dbReference type="Proteomes" id="UP000782610">
    <property type="component" value="Unassembled WGS sequence"/>
</dbReference>
<dbReference type="AlphaFoldDB" id="A0A933KYF4"/>
<evidence type="ECO:0008006" key="3">
    <source>
        <dbReference type="Google" id="ProtNLM"/>
    </source>
</evidence>
<reference evidence="1" key="1">
    <citation type="submission" date="2020-07" db="EMBL/GenBank/DDBJ databases">
        <title>Huge and variable diversity of episymbiotic CPR bacteria and DPANN archaea in groundwater ecosystems.</title>
        <authorList>
            <person name="He C.Y."/>
            <person name="Keren R."/>
            <person name="Whittaker M."/>
            <person name="Farag I.F."/>
            <person name="Doudna J."/>
            <person name="Cate J.H.D."/>
            <person name="Banfield J.F."/>
        </authorList>
    </citation>
    <scope>NUCLEOTIDE SEQUENCE</scope>
    <source>
        <strain evidence="1">NC_groundwater_1586_Pr3_B-0.1um_66_15</strain>
    </source>
</reference>
<accession>A0A933KYF4</accession>
<proteinExistence type="predicted"/>
<comment type="caution">
    <text evidence="1">The sequence shown here is derived from an EMBL/GenBank/DDBJ whole genome shotgun (WGS) entry which is preliminary data.</text>
</comment>
<name>A0A933KYF4_9HYPH</name>
<gene>
    <name evidence="1" type="ORF">HY834_00135</name>
</gene>
<sequence length="205" mass="22277">MTEWKLRSVTAVPAKVSGRWALRVALSDAVAATGRPGVDFVDMPTFALAPIDFRNGVISVDILSRLAGNAPDYARAFAGLAYRVAADGDGFEAVYLRPLNGRKVSPPPPRDKRAIQYFAYPNWKFDRLREVYPDGPFEAGLDIGPGEWTNLRIEVAEEQVVARVNGQPALGPMTNKAIPVAGAIGLWVDIGTEAYFSNLTVTRTT</sequence>
<evidence type="ECO:0000313" key="1">
    <source>
        <dbReference type="EMBL" id="MBI4920131.1"/>
    </source>
</evidence>
<organism evidence="1 2">
    <name type="scientific">Devosia nanyangense</name>
    <dbReference type="NCBI Taxonomy" id="1228055"/>
    <lineage>
        <taxon>Bacteria</taxon>
        <taxon>Pseudomonadati</taxon>
        <taxon>Pseudomonadota</taxon>
        <taxon>Alphaproteobacteria</taxon>
        <taxon>Hyphomicrobiales</taxon>
        <taxon>Devosiaceae</taxon>
        <taxon>Devosia</taxon>
    </lineage>
</organism>
<dbReference type="Gene3D" id="2.60.120.560">
    <property type="entry name" value="Exo-inulinase, domain 1"/>
    <property type="match status" value="1"/>
</dbReference>
<dbReference type="EMBL" id="JACRAF010000002">
    <property type="protein sequence ID" value="MBI4920131.1"/>
    <property type="molecule type" value="Genomic_DNA"/>
</dbReference>